<dbReference type="SMART" id="SM00105">
    <property type="entry name" value="ArfGap"/>
    <property type="match status" value="1"/>
</dbReference>
<keyword evidence="1" id="KW-0863">Zinc-finger</keyword>
<feature type="compositionally biased region" description="Low complexity" evidence="2">
    <location>
        <begin position="460"/>
        <end position="480"/>
    </location>
</feature>
<evidence type="ECO:0000256" key="1">
    <source>
        <dbReference type="PROSITE-ProRule" id="PRU00288"/>
    </source>
</evidence>
<gene>
    <name evidence="4" type="ORF">SteCoe_13946</name>
</gene>
<dbReference type="InterPro" id="IPR001164">
    <property type="entry name" value="ArfGAP_dom"/>
</dbReference>
<dbReference type="PRINTS" id="PR00405">
    <property type="entry name" value="REVINTRACTNG"/>
</dbReference>
<dbReference type="CDD" id="cd08838">
    <property type="entry name" value="ArfGap_AGFG"/>
    <property type="match status" value="1"/>
</dbReference>
<evidence type="ECO:0000313" key="4">
    <source>
        <dbReference type="EMBL" id="OMJ84885.1"/>
    </source>
</evidence>
<dbReference type="PROSITE" id="PS50115">
    <property type="entry name" value="ARFGAP"/>
    <property type="match status" value="1"/>
</dbReference>
<dbReference type="Proteomes" id="UP000187209">
    <property type="component" value="Unassembled WGS sequence"/>
</dbReference>
<feature type="compositionally biased region" description="Polar residues" evidence="2">
    <location>
        <begin position="332"/>
        <end position="347"/>
    </location>
</feature>
<feature type="compositionally biased region" description="Low complexity" evidence="2">
    <location>
        <begin position="175"/>
        <end position="197"/>
    </location>
</feature>
<evidence type="ECO:0000259" key="3">
    <source>
        <dbReference type="PROSITE" id="PS50115"/>
    </source>
</evidence>
<dbReference type="PANTHER" id="PTHR46085">
    <property type="entry name" value="ARFGAP/RECO-RELATED"/>
    <property type="match status" value="1"/>
</dbReference>
<keyword evidence="1" id="KW-0862">Zinc</keyword>
<dbReference type="InterPro" id="IPR044820">
    <property type="entry name" value="AGD14-like"/>
</dbReference>
<dbReference type="InterPro" id="IPR037278">
    <property type="entry name" value="ARFGAP/RecO"/>
</dbReference>
<keyword evidence="1" id="KW-0479">Metal-binding</keyword>
<feature type="compositionally biased region" description="Polar residues" evidence="2">
    <location>
        <begin position="159"/>
        <end position="174"/>
    </location>
</feature>
<feature type="compositionally biased region" description="Polar residues" evidence="2">
    <location>
        <begin position="505"/>
        <end position="525"/>
    </location>
</feature>
<feature type="compositionally biased region" description="Low complexity" evidence="2">
    <location>
        <begin position="487"/>
        <end position="497"/>
    </location>
</feature>
<reference evidence="4 5" key="1">
    <citation type="submission" date="2016-11" db="EMBL/GenBank/DDBJ databases">
        <title>The macronuclear genome of Stentor coeruleus: a giant cell with tiny introns.</title>
        <authorList>
            <person name="Slabodnick M."/>
            <person name="Ruby J.G."/>
            <person name="Reiff S.B."/>
            <person name="Swart E.C."/>
            <person name="Gosai S."/>
            <person name="Prabakaran S."/>
            <person name="Witkowska E."/>
            <person name="Larue G.E."/>
            <person name="Fisher S."/>
            <person name="Freeman R.M."/>
            <person name="Gunawardena J."/>
            <person name="Chu W."/>
            <person name="Stover N.A."/>
            <person name="Gregory B.D."/>
            <person name="Nowacki M."/>
            <person name="Derisi J."/>
            <person name="Roy S.W."/>
            <person name="Marshall W.F."/>
            <person name="Sood P."/>
        </authorList>
    </citation>
    <scope>NUCLEOTIDE SEQUENCE [LARGE SCALE GENOMIC DNA]</scope>
    <source>
        <strain evidence="4">WM001</strain>
    </source>
</reference>
<dbReference type="Pfam" id="PF01412">
    <property type="entry name" value="ArfGap"/>
    <property type="match status" value="1"/>
</dbReference>
<dbReference type="GO" id="GO:0008270">
    <property type="term" value="F:zinc ion binding"/>
    <property type="evidence" value="ECO:0007669"/>
    <property type="project" value="UniProtKB-KW"/>
</dbReference>
<accession>A0A1R2C7H1</accession>
<keyword evidence="5" id="KW-1185">Reference proteome</keyword>
<feature type="compositionally biased region" description="Low complexity" evidence="2">
    <location>
        <begin position="269"/>
        <end position="298"/>
    </location>
</feature>
<organism evidence="4 5">
    <name type="scientific">Stentor coeruleus</name>
    <dbReference type="NCBI Taxonomy" id="5963"/>
    <lineage>
        <taxon>Eukaryota</taxon>
        <taxon>Sar</taxon>
        <taxon>Alveolata</taxon>
        <taxon>Ciliophora</taxon>
        <taxon>Postciliodesmatophora</taxon>
        <taxon>Heterotrichea</taxon>
        <taxon>Heterotrichida</taxon>
        <taxon>Stentoridae</taxon>
        <taxon>Stentor</taxon>
    </lineage>
</organism>
<feature type="domain" description="Arf-GAP" evidence="3">
    <location>
        <begin position="8"/>
        <end position="126"/>
    </location>
</feature>
<proteinExistence type="predicted"/>
<dbReference type="GO" id="GO:0005096">
    <property type="term" value="F:GTPase activator activity"/>
    <property type="evidence" value="ECO:0007669"/>
    <property type="project" value="InterPro"/>
</dbReference>
<feature type="compositionally biased region" description="Low complexity" evidence="2">
    <location>
        <begin position="364"/>
        <end position="398"/>
    </location>
</feature>
<feature type="compositionally biased region" description="Polar residues" evidence="2">
    <location>
        <begin position="400"/>
        <end position="459"/>
    </location>
</feature>
<name>A0A1R2C7H1_9CILI</name>
<feature type="compositionally biased region" description="Polar residues" evidence="2">
    <location>
        <begin position="217"/>
        <end position="231"/>
    </location>
</feature>
<dbReference type="AlphaFoldDB" id="A0A1R2C7H1"/>
<comment type="caution">
    <text evidence="4">The sequence shown here is derived from an EMBL/GenBank/DDBJ whole genome shotgun (WGS) entry which is preliminary data.</text>
</comment>
<dbReference type="EMBL" id="MPUH01000255">
    <property type="protein sequence ID" value="OMJ84885.1"/>
    <property type="molecule type" value="Genomic_DNA"/>
</dbReference>
<dbReference type="OrthoDB" id="6036at2759"/>
<protein>
    <recommendedName>
        <fullName evidence="3">Arf-GAP domain-containing protein</fullName>
    </recommendedName>
</protein>
<dbReference type="SUPFAM" id="SSF57863">
    <property type="entry name" value="ArfGap/RecO-like zinc finger"/>
    <property type="match status" value="1"/>
</dbReference>
<feature type="compositionally biased region" description="Pro residues" evidence="2">
    <location>
        <begin position="304"/>
        <end position="314"/>
    </location>
</feature>
<evidence type="ECO:0000313" key="5">
    <source>
        <dbReference type="Proteomes" id="UP000187209"/>
    </source>
</evidence>
<dbReference type="PANTHER" id="PTHR46085:SF3">
    <property type="entry name" value="ARF GTPASE ACTIVATING PROTEIN"/>
    <property type="match status" value="1"/>
</dbReference>
<feature type="compositionally biased region" description="Polar residues" evidence="2">
    <location>
        <begin position="198"/>
        <end position="209"/>
    </location>
</feature>
<dbReference type="InterPro" id="IPR038508">
    <property type="entry name" value="ArfGAP_dom_sf"/>
</dbReference>
<feature type="region of interest" description="Disordered" evidence="2">
    <location>
        <begin position="154"/>
        <end position="525"/>
    </location>
</feature>
<feature type="compositionally biased region" description="Polar residues" evidence="2">
    <location>
        <begin position="315"/>
        <end position="325"/>
    </location>
</feature>
<sequence>MKKGVDTSGDIAELRKIPANKRCFDCNQAGTTYAVPELGIFLCSICGGIHREFNHRVKGLSTCNFSEAEVSKLKSMGNEKALLIWMARHDPRGFPIPDLKDSNKLKDFLRLKYVEKRFYENRETPAQAQPEPPKITEKKIEKPPTSGFINLLEDDPTNIPIQKSPNDSSFTFTQGPQGNNNFFPTNFTSPPQNPNTNLFSSPTGQFPPNTQYPPPSTNTSYFPPSNNTTQFFPIGDDKQFMPTNTPQFPSVNPLSQYPQANPLSQFNTSNPIQQFPPSNNPPQFQSSNPGPQFSSSNPVQKFPPSNPSQYPPTNPIQQFPLSNPSQYPPTNPVQQFLPSNSTPQFPSVNPIQQFSQSNPPPQYQPVNPSPQFSQANPPSQFSNIPQNNPSSQYSNPNPGNFGQNNSNQGTNLFSNPSVIPQNSYTPTTIPKTQNNSVSPILGSSNNPPNPQAFSISSIFSPLTPNNPQSNPQNFSSNLPNTFGQNFNNPSGYQQNYPQNPPPGSTSGTVSGYNQNLSNYDYPQGLPAQNLSPPIVANSNQMFFSKALDPFEQIIEEEREKKLMAQVKQISHNQAQNIMMQQYTVQAQLYQKNYGVPYPYTFQQWIAINNPSAPQESRPHSKNPFDMFA</sequence>
<feature type="compositionally biased region" description="Polar residues" evidence="2">
    <location>
        <begin position="241"/>
        <end position="268"/>
    </location>
</feature>
<evidence type="ECO:0000256" key="2">
    <source>
        <dbReference type="SAM" id="MobiDB-lite"/>
    </source>
</evidence>
<dbReference type="Gene3D" id="1.10.220.150">
    <property type="entry name" value="Arf GTPase activating protein"/>
    <property type="match status" value="1"/>
</dbReference>